<organism evidence="1 2">
    <name type="scientific">Agrocybe chaxingu</name>
    <dbReference type="NCBI Taxonomy" id="84603"/>
    <lineage>
        <taxon>Eukaryota</taxon>
        <taxon>Fungi</taxon>
        <taxon>Dikarya</taxon>
        <taxon>Basidiomycota</taxon>
        <taxon>Agaricomycotina</taxon>
        <taxon>Agaricomycetes</taxon>
        <taxon>Agaricomycetidae</taxon>
        <taxon>Agaricales</taxon>
        <taxon>Agaricineae</taxon>
        <taxon>Strophariaceae</taxon>
        <taxon>Agrocybe</taxon>
    </lineage>
</organism>
<protein>
    <submittedName>
        <fullName evidence="1">Uncharacterized protein</fullName>
    </submittedName>
</protein>
<evidence type="ECO:0000313" key="2">
    <source>
        <dbReference type="Proteomes" id="UP001148786"/>
    </source>
</evidence>
<dbReference type="Proteomes" id="UP001148786">
    <property type="component" value="Unassembled WGS sequence"/>
</dbReference>
<evidence type="ECO:0000313" key="1">
    <source>
        <dbReference type="EMBL" id="KAJ3516397.1"/>
    </source>
</evidence>
<reference evidence="1" key="1">
    <citation type="submission" date="2022-07" db="EMBL/GenBank/DDBJ databases">
        <title>Genome Sequence of Agrocybe chaxingu.</title>
        <authorList>
            <person name="Buettner E."/>
        </authorList>
    </citation>
    <scope>NUCLEOTIDE SEQUENCE</scope>
    <source>
        <strain evidence="1">MP-N11</strain>
    </source>
</reference>
<dbReference type="EMBL" id="JANKHO010000056">
    <property type="protein sequence ID" value="KAJ3516397.1"/>
    <property type="molecule type" value="Genomic_DNA"/>
</dbReference>
<sequence>MFLDCLQSFPSKIENELGIVLKYFVASIARAFQDCLRCTSQDANIKYNADLAVGQQSGVHAPFSPFSSFSPRKKDLVLNTFTSLACEVLTGLEDLSNATLPFPFGRQRTLIFVVLLGIDASIDCIKQDILAYVYQQLIEVEKLACNNEWSEMSVKIFKSIQCQHHIGEPL</sequence>
<gene>
    <name evidence="1" type="ORF">NLJ89_g1145</name>
</gene>
<name>A0A9W8TEW3_9AGAR</name>
<keyword evidence="2" id="KW-1185">Reference proteome</keyword>
<comment type="caution">
    <text evidence="1">The sequence shown here is derived from an EMBL/GenBank/DDBJ whole genome shotgun (WGS) entry which is preliminary data.</text>
</comment>
<accession>A0A9W8TEW3</accession>
<proteinExistence type="predicted"/>
<dbReference type="AlphaFoldDB" id="A0A9W8TEW3"/>